<dbReference type="AlphaFoldDB" id="A0AAW4UZU7"/>
<accession>A0AAW4UZU7</accession>
<evidence type="ECO:0000259" key="1">
    <source>
        <dbReference type="Pfam" id="PF00534"/>
    </source>
</evidence>
<dbReference type="PANTHER" id="PTHR12526:SF630">
    <property type="entry name" value="GLYCOSYLTRANSFERASE"/>
    <property type="match status" value="1"/>
</dbReference>
<dbReference type="Proteomes" id="UP001199363">
    <property type="component" value="Unassembled WGS sequence"/>
</dbReference>
<dbReference type="Pfam" id="PF00534">
    <property type="entry name" value="Glycos_transf_1"/>
    <property type="match status" value="1"/>
</dbReference>
<evidence type="ECO:0000313" key="3">
    <source>
        <dbReference type="Proteomes" id="UP001199363"/>
    </source>
</evidence>
<proteinExistence type="predicted"/>
<dbReference type="RefSeq" id="WP_016270438.1">
    <property type="nucleotide sequence ID" value="NZ_CAXSOO010000001.1"/>
</dbReference>
<dbReference type="EMBL" id="JAJCQG010000106">
    <property type="protein sequence ID" value="MCB7283410.1"/>
    <property type="molecule type" value="Genomic_DNA"/>
</dbReference>
<gene>
    <name evidence="2" type="ORF">LI282_20550</name>
</gene>
<comment type="caution">
    <text evidence="2">The sequence shown here is derived from an EMBL/GenBank/DDBJ whole genome shotgun (WGS) entry which is preliminary data.</text>
</comment>
<reference evidence="2" key="1">
    <citation type="submission" date="2021-10" db="EMBL/GenBank/DDBJ databases">
        <title>Collection of gut derived symbiotic bacterial strains cultured from healthy donors.</title>
        <authorList>
            <person name="Lin H."/>
            <person name="Littmann E."/>
            <person name="Kohout C."/>
            <person name="Pamer E.G."/>
        </authorList>
    </citation>
    <scope>NUCLEOTIDE SEQUENCE</scope>
    <source>
        <strain evidence="2">DFI.1.167</strain>
    </source>
</reference>
<sequence>MMKPDKYICYIGRPSYQKNPLFLVEVVKDVHILHPEVKFVLLGVGYYSPELDRMKTKIAEYALEEVISLFPWLNHRETLEYVNNSLFYLTVARYEGLPLAVIEAMSLGKAIVASDVAGNKDCVQDGYNGRLIPLEKGAFVKAICELVEDKVKRDLYGNNSRILFEREFLITNRIQELEAIYQSVKL</sequence>
<evidence type="ECO:0000313" key="2">
    <source>
        <dbReference type="EMBL" id="MCB7283410.1"/>
    </source>
</evidence>
<dbReference type="PANTHER" id="PTHR12526">
    <property type="entry name" value="GLYCOSYLTRANSFERASE"/>
    <property type="match status" value="1"/>
</dbReference>
<dbReference type="GO" id="GO:0016757">
    <property type="term" value="F:glycosyltransferase activity"/>
    <property type="evidence" value="ECO:0007669"/>
    <property type="project" value="InterPro"/>
</dbReference>
<name>A0AAW4UZU7_PHOVU</name>
<organism evidence="2 3">
    <name type="scientific">Phocaeicola vulgatus</name>
    <name type="common">Bacteroides vulgatus</name>
    <dbReference type="NCBI Taxonomy" id="821"/>
    <lineage>
        <taxon>Bacteria</taxon>
        <taxon>Pseudomonadati</taxon>
        <taxon>Bacteroidota</taxon>
        <taxon>Bacteroidia</taxon>
        <taxon>Bacteroidales</taxon>
        <taxon>Bacteroidaceae</taxon>
        <taxon>Phocaeicola</taxon>
    </lineage>
</organism>
<feature type="domain" description="Glycosyl transferase family 1" evidence="1">
    <location>
        <begin position="4"/>
        <end position="161"/>
    </location>
</feature>
<dbReference type="CDD" id="cd03801">
    <property type="entry name" value="GT4_PimA-like"/>
    <property type="match status" value="1"/>
</dbReference>
<dbReference type="Gene3D" id="3.40.50.2000">
    <property type="entry name" value="Glycogen Phosphorylase B"/>
    <property type="match status" value="1"/>
</dbReference>
<protein>
    <submittedName>
        <fullName evidence="2">Glycosyltransferase family 4 protein</fullName>
    </submittedName>
</protein>
<dbReference type="SUPFAM" id="SSF53756">
    <property type="entry name" value="UDP-Glycosyltransferase/glycogen phosphorylase"/>
    <property type="match status" value="1"/>
</dbReference>
<dbReference type="InterPro" id="IPR001296">
    <property type="entry name" value="Glyco_trans_1"/>
</dbReference>